<protein>
    <submittedName>
        <fullName evidence="2">Putative addiction module component, TIGR02574 family</fullName>
    </submittedName>
</protein>
<dbReference type="EMBL" id="CAADEY010000007">
    <property type="protein sequence ID" value="VFJ44024.1"/>
    <property type="molecule type" value="Genomic_DNA"/>
</dbReference>
<accession>A0A450SJB3</accession>
<dbReference type="Pfam" id="PF09720">
    <property type="entry name" value="Unstab_antitox"/>
    <property type="match status" value="1"/>
</dbReference>
<organism evidence="2">
    <name type="scientific">Candidatus Kentrum sp. DK</name>
    <dbReference type="NCBI Taxonomy" id="2126562"/>
    <lineage>
        <taxon>Bacteria</taxon>
        <taxon>Pseudomonadati</taxon>
        <taxon>Pseudomonadota</taxon>
        <taxon>Gammaproteobacteria</taxon>
        <taxon>Candidatus Kentrum</taxon>
    </lineage>
</organism>
<evidence type="ECO:0000313" key="1">
    <source>
        <dbReference type="EMBL" id="VFJ44024.1"/>
    </source>
</evidence>
<dbReference type="AlphaFoldDB" id="A0A450SJB3"/>
<gene>
    <name evidence="2" type="ORF">BECKDK2373B_GA0170837_104235</name>
    <name evidence="1" type="ORF">BECKDK2373C_GA0170839_100736</name>
</gene>
<reference evidence="2" key="1">
    <citation type="submission" date="2019-02" db="EMBL/GenBank/DDBJ databases">
        <authorList>
            <person name="Gruber-Vodicka R. H."/>
            <person name="Seah K. B. B."/>
        </authorList>
    </citation>
    <scope>NUCLEOTIDE SEQUENCE</scope>
    <source>
        <strain evidence="1">BECK_DK161</strain>
        <strain evidence="2">BECK_DK47</strain>
    </source>
</reference>
<dbReference type="InterPro" id="IPR013406">
    <property type="entry name" value="CHP02574_addiction_mod"/>
</dbReference>
<sequence>MNVHQIIENTTHLSPTEKALIAHCLIHSLDARQDVDADGAWADLAEKRYAELASGEVEAVSWEDIRREVTGRMEA</sequence>
<evidence type="ECO:0000313" key="2">
    <source>
        <dbReference type="EMBL" id="VFJ53502.1"/>
    </source>
</evidence>
<dbReference type="EMBL" id="CAADEX010000042">
    <property type="protein sequence ID" value="VFJ53502.1"/>
    <property type="molecule type" value="Genomic_DNA"/>
</dbReference>
<name>A0A450SJB3_9GAMM</name>
<proteinExistence type="predicted"/>